<evidence type="ECO:0000313" key="4">
    <source>
        <dbReference type="EMBL" id="KRL92305.1"/>
    </source>
</evidence>
<dbReference type="UniPathway" id="UPA00124"/>
<evidence type="ECO:0000313" key="5">
    <source>
        <dbReference type="Proteomes" id="UP000051084"/>
    </source>
</evidence>
<dbReference type="Proteomes" id="UP000051084">
    <property type="component" value="Unassembled WGS sequence"/>
</dbReference>
<name>A0A0R1UFX0_9LACO</name>
<dbReference type="PANTHER" id="PTHR10491:SF4">
    <property type="entry name" value="METHIONINE ADENOSYLTRANSFERASE 2 SUBUNIT BETA"/>
    <property type="match status" value="1"/>
</dbReference>
<feature type="domain" description="RmlD-like substrate binding" evidence="3">
    <location>
        <begin position="18"/>
        <end position="293"/>
    </location>
</feature>
<keyword evidence="5" id="KW-1185">Reference proteome</keyword>
<dbReference type="SUPFAM" id="SSF51735">
    <property type="entry name" value="NAD(P)-binding Rossmann-fold domains"/>
    <property type="match status" value="1"/>
</dbReference>
<dbReference type="CDD" id="cd05254">
    <property type="entry name" value="dTDP_HR_like_SDR_e"/>
    <property type="match status" value="1"/>
</dbReference>
<comment type="caution">
    <text evidence="4">The sequence shown here is derived from an EMBL/GenBank/DDBJ whole genome shotgun (WGS) entry which is preliminary data.</text>
</comment>
<dbReference type="PATRIC" id="fig|1423742.4.peg.367"/>
<dbReference type="Gene3D" id="3.40.50.720">
    <property type="entry name" value="NAD(P)-binding Rossmann-like Domain"/>
    <property type="match status" value="1"/>
</dbReference>
<dbReference type="InterPro" id="IPR005913">
    <property type="entry name" value="dTDP_dehydrorham_reduct"/>
</dbReference>
<dbReference type="FunFam" id="3.40.50.720:FF:000159">
    <property type="entry name" value="dTDP-4-dehydrorhamnose reductase"/>
    <property type="match status" value="1"/>
</dbReference>
<sequence>MLDFPGLGIFSKEFKMSEILITGAKGQLGTELCHLLDERNIAYDAFDSSELDITNELAVEKTFEEYQPKVVYHCAAYTAVDNAEDNGKATNWFVNVNGTENVAKAAQKVGAKMVYISTDYVFDGKNEHGYEVDDDLNPQNEYGRSKAAGEQAVQENLSDYYIIRTSWVFGEYGKNFVYTMLRLAKDHDKLTVVNDQFGRPTWTRTLAEFMVHLIDTDAEYGIYQLSNDGSCSWFEFATEILKNKDVEVAPVTSAEFPQKAYRPTYSIMSLDKAKATGFEIPSWQEALGTFMRNIGE</sequence>
<dbReference type="PANTHER" id="PTHR10491">
    <property type="entry name" value="DTDP-4-DEHYDRORHAMNOSE REDUCTASE"/>
    <property type="match status" value="1"/>
</dbReference>
<dbReference type="AlphaFoldDB" id="A0A0R1UFX0"/>
<accession>A0A0R1UFX0</accession>
<dbReference type="EC" id="1.1.1.133" evidence="2"/>
<dbReference type="NCBIfam" id="TIGR01214">
    <property type="entry name" value="rmlD"/>
    <property type="match status" value="1"/>
</dbReference>
<dbReference type="EMBL" id="AZGC01000057">
    <property type="protein sequence ID" value="KRL92305.1"/>
    <property type="molecule type" value="Genomic_DNA"/>
</dbReference>
<dbReference type="GO" id="GO:0005829">
    <property type="term" value="C:cytosol"/>
    <property type="evidence" value="ECO:0007669"/>
    <property type="project" value="TreeGrafter"/>
</dbReference>
<comment type="function">
    <text evidence="2">Catalyzes the reduction of dTDP-6-deoxy-L-lyxo-4-hexulose to yield dTDP-L-rhamnose.</text>
</comment>
<protein>
    <recommendedName>
        <fullName evidence="2">dTDP-4-dehydrorhamnose reductase</fullName>
        <ecNumber evidence="2">1.1.1.133</ecNumber>
    </recommendedName>
</protein>
<evidence type="ECO:0000259" key="3">
    <source>
        <dbReference type="Pfam" id="PF04321"/>
    </source>
</evidence>
<evidence type="ECO:0000256" key="1">
    <source>
        <dbReference type="ARBA" id="ARBA00010944"/>
    </source>
</evidence>
<dbReference type="Gene3D" id="3.90.25.10">
    <property type="entry name" value="UDP-galactose 4-epimerase, domain 1"/>
    <property type="match status" value="1"/>
</dbReference>
<organism evidence="4 5">
    <name type="scientific">Limosilactobacillus equigenerosi DSM 18793 = JCM 14505</name>
    <dbReference type="NCBI Taxonomy" id="1423742"/>
    <lineage>
        <taxon>Bacteria</taxon>
        <taxon>Bacillati</taxon>
        <taxon>Bacillota</taxon>
        <taxon>Bacilli</taxon>
        <taxon>Lactobacillales</taxon>
        <taxon>Lactobacillaceae</taxon>
        <taxon>Limosilactobacillus</taxon>
    </lineage>
</organism>
<dbReference type="GO" id="GO:0019305">
    <property type="term" value="P:dTDP-rhamnose biosynthetic process"/>
    <property type="evidence" value="ECO:0007669"/>
    <property type="project" value="UniProtKB-UniPathway"/>
</dbReference>
<dbReference type="GO" id="GO:0008831">
    <property type="term" value="F:dTDP-4-dehydrorhamnose reductase activity"/>
    <property type="evidence" value="ECO:0007669"/>
    <property type="project" value="UniProtKB-EC"/>
</dbReference>
<reference evidence="4 5" key="1">
    <citation type="journal article" date="2015" name="Genome Announc.">
        <title>Expanding the biotechnology potential of lactobacilli through comparative genomics of 213 strains and associated genera.</title>
        <authorList>
            <person name="Sun Z."/>
            <person name="Harris H.M."/>
            <person name="McCann A."/>
            <person name="Guo C."/>
            <person name="Argimon S."/>
            <person name="Zhang W."/>
            <person name="Yang X."/>
            <person name="Jeffery I.B."/>
            <person name="Cooney J.C."/>
            <person name="Kagawa T.F."/>
            <person name="Liu W."/>
            <person name="Song Y."/>
            <person name="Salvetti E."/>
            <person name="Wrobel A."/>
            <person name="Rasinkangas P."/>
            <person name="Parkhill J."/>
            <person name="Rea M.C."/>
            <person name="O'Sullivan O."/>
            <person name="Ritari J."/>
            <person name="Douillard F.P."/>
            <person name="Paul Ross R."/>
            <person name="Yang R."/>
            <person name="Briner A.E."/>
            <person name="Felis G.E."/>
            <person name="de Vos W.M."/>
            <person name="Barrangou R."/>
            <person name="Klaenhammer T.R."/>
            <person name="Caufield P.W."/>
            <person name="Cui Y."/>
            <person name="Zhang H."/>
            <person name="O'Toole P.W."/>
        </authorList>
    </citation>
    <scope>NUCLEOTIDE SEQUENCE [LARGE SCALE GENOMIC DNA]</scope>
    <source>
        <strain evidence="4 5">DSM 18793</strain>
    </source>
</reference>
<dbReference type="InterPro" id="IPR036291">
    <property type="entry name" value="NAD(P)-bd_dom_sf"/>
</dbReference>
<comment type="pathway">
    <text evidence="2">Carbohydrate biosynthesis; dTDP-L-rhamnose biosynthesis.</text>
</comment>
<keyword evidence="2" id="KW-0521">NADP</keyword>
<proteinExistence type="inferred from homology"/>
<dbReference type="Pfam" id="PF04321">
    <property type="entry name" value="RmlD_sub_bind"/>
    <property type="match status" value="1"/>
</dbReference>
<gene>
    <name evidence="4" type="ORF">FC21_GL000351</name>
</gene>
<dbReference type="STRING" id="417373.GCA_001570685_01413"/>
<keyword evidence="2" id="KW-0560">Oxidoreductase</keyword>
<evidence type="ECO:0000256" key="2">
    <source>
        <dbReference type="RuleBase" id="RU364082"/>
    </source>
</evidence>
<dbReference type="InterPro" id="IPR029903">
    <property type="entry name" value="RmlD-like-bd"/>
</dbReference>
<comment type="similarity">
    <text evidence="1 2">Belongs to the dTDP-4-dehydrorhamnose reductase family.</text>
</comment>